<evidence type="ECO:0000256" key="7">
    <source>
        <dbReference type="ARBA" id="ARBA00023251"/>
    </source>
</evidence>
<feature type="transmembrane region" description="Helical" evidence="9">
    <location>
        <begin position="361"/>
        <end position="381"/>
    </location>
</feature>
<evidence type="ECO:0000256" key="9">
    <source>
        <dbReference type="SAM" id="Phobius"/>
    </source>
</evidence>
<evidence type="ECO:0000313" key="12">
    <source>
        <dbReference type="Proteomes" id="UP001614391"/>
    </source>
</evidence>
<dbReference type="InterPro" id="IPR036259">
    <property type="entry name" value="MFS_trans_sf"/>
</dbReference>
<dbReference type="PROSITE" id="PS50850">
    <property type="entry name" value="MFS"/>
    <property type="match status" value="1"/>
</dbReference>
<dbReference type="PANTHER" id="PTHR42718">
    <property type="entry name" value="MAJOR FACILITATOR SUPERFAMILY MULTIDRUG TRANSPORTER MFSC"/>
    <property type="match status" value="1"/>
</dbReference>
<evidence type="ECO:0000256" key="4">
    <source>
        <dbReference type="ARBA" id="ARBA00022692"/>
    </source>
</evidence>
<feature type="transmembrane region" description="Helical" evidence="9">
    <location>
        <begin position="439"/>
        <end position="459"/>
    </location>
</feature>
<feature type="transmembrane region" description="Helical" evidence="9">
    <location>
        <begin position="106"/>
        <end position="127"/>
    </location>
</feature>
<feature type="region of interest" description="Disordered" evidence="8">
    <location>
        <begin position="464"/>
        <end position="486"/>
    </location>
</feature>
<comment type="subcellular location">
    <subcellularLocation>
        <location evidence="1">Cell membrane</location>
        <topology evidence="1">Multi-pass membrane protein</topology>
    </subcellularLocation>
</comment>
<dbReference type="InterPro" id="IPR020846">
    <property type="entry name" value="MFS_dom"/>
</dbReference>
<dbReference type="EMBL" id="JBITYT010000001">
    <property type="protein sequence ID" value="MFI9118338.1"/>
    <property type="molecule type" value="Genomic_DNA"/>
</dbReference>
<feature type="domain" description="Major facilitator superfamily (MFS) profile" evidence="10">
    <location>
        <begin position="11"/>
        <end position="463"/>
    </location>
</feature>
<accession>A0ABW8CLB0</accession>
<feature type="transmembrane region" description="Helical" evidence="9">
    <location>
        <begin position="12"/>
        <end position="33"/>
    </location>
</feature>
<gene>
    <name evidence="11" type="ORF">ACIGW0_02840</name>
</gene>
<feature type="transmembrane region" description="Helical" evidence="9">
    <location>
        <begin position="402"/>
        <end position="419"/>
    </location>
</feature>
<organism evidence="11 12">
    <name type="scientific">Streptomyces bikiniensis</name>
    <dbReference type="NCBI Taxonomy" id="1896"/>
    <lineage>
        <taxon>Bacteria</taxon>
        <taxon>Bacillati</taxon>
        <taxon>Actinomycetota</taxon>
        <taxon>Actinomycetes</taxon>
        <taxon>Kitasatosporales</taxon>
        <taxon>Streptomycetaceae</taxon>
        <taxon>Streptomyces</taxon>
    </lineage>
</organism>
<feature type="transmembrane region" description="Helical" evidence="9">
    <location>
        <begin position="328"/>
        <end position="349"/>
    </location>
</feature>
<dbReference type="Gene3D" id="1.20.1720.10">
    <property type="entry name" value="Multidrug resistance protein D"/>
    <property type="match status" value="1"/>
</dbReference>
<keyword evidence="7" id="KW-0046">Antibiotic resistance</keyword>
<feature type="transmembrane region" description="Helical" evidence="9">
    <location>
        <begin position="39"/>
        <end position="65"/>
    </location>
</feature>
<evidence type="ECO:0000256" key="5">
    <source>
        <dbReference type="ARBA" id="ARBA00022989"/>
    </source>
</evidence>
<reference evidence="11 12" key="1">
    <citation type="submission" date="2024-10" db="EMBL/GenBank/DDBJ databases">
        <title>The Natural Products Discovery Center: Release of the First 8490 Sequenced Strains for Exploring Actinobacteria Biosynthetic Diversity.</title>
        <authorList>
            <person name="Kalkreuter E."/>
            <person name="Kautsar S.A."/>
            <person name="Yang D."/>
            <person name="Bader C.D."/>
            <person name="Teijaro C.N."/>
            <person name="Fluegel L."/>
            <person name="Davis C.M."/>
            <person name="Simpson J.R."/>
            <person name="Lauterbach L."/>
            <person name="Steele A.D."/>
            <person name="Gui C."/>
            <person name="Meng S."/>
            <person name="Li G."/>
            <person name="Viehrig K."/>
            <person name="Ye F."/>
            <person name="Su P."/>
            <person name="Kiefer A.F."/>
            <person name="Nichols A."/>
            <person name="Cepeda A.J."/>
            <person name="Yan W."/>
            <person name="Fan B."/>
            <person name="Jiang Y."/>
            <person name="Adhikari A."/>
            <person name="Zheng C.-J."/>
            <person name="Schuster L."/>
            <person name="Cowan T.M."/>
            <person name="Smanski M.J."/>
            <person name="Chevrette M.G."/>
            <person name="De Carvalho L.P.S."/>
            <person name="Shen B."/>
        </authorList>
    </citation>
    <scope>NUCLEOTIDE SEQUENCE [LARGE SCALE GENOMIC DNA]</scope>
    <source>
        <strain evidence="11 12">NPDC053346</strain>
    </source>
</reference>
<dbReference type="CDD" id="cd17321">
    <property type="entry name" value="MFS_MMR_MDR_like"/>
    <property type="match status" value="1"/>
</dbReference>
<dbReference type="PRINTS" id="PR01036">
    <property type="entry name" value="TCRTETB"/>
</dbReference>
<evidence type="ECO:0000256" key="8">
    <source>
        <dbReference type="SAM" id="MobiDB-lite"/>
    </source>
</evidence>
<dbReference type="SUPFAM" id="SSF103473">
    <property type="entry name" value="MFS general substrate transporter"/>
    <property type="match status" value="1"/>
</dbReference>
<dbReference type="RefSeq" id="WP_399610133.1">
    <property type="nucleotide sequence ID" value="NZ_JBITYT010000001.1"/>
</dbReference>
<dbReference type="Gene3D" id="1.20.1250.20">
    <property type="entry name" value="MFS general substrate transporter like domains"/>
    <property type="match status" value="1"/>
</dbReference>
<evidence type="ECO:0000256" key="3">
    <source>
        <dbReference type="ARBA" id="ARBA00022475"/>
    </source>
</evidence>
<feature type="transmembrane region" description="Helical" evidence="9">
    <location>
        <begin position="297"/>
        <end position="316"/>
    </location>
</feature>
<evidence type="ECO:0000313" key="11">
    <source>
        <dbReference type="EMBL" id="MFI9118338.1"/>
    </source>
</evidence>
<dbReference type="Proteomes" id="UP001614391">
    <property type="component" value="Unassembled WGS sequence"/>
</dbReference>
<keyword evidence="5 9" id="KW-1133">Transmembrane helix</keyword>
<feature type="transmembrane region" description="Helical" evidence="9">
    <location>
        <begin position="164"/>
        <end position="187"/>
    </location>
</feature>
<protein>
    <submittedName>
        <fullName evidence="11">MFS transporter</fullName>
    </submittedName>
</protein>
<keyword evidence="4 9" id="KW-0812">Transmembrane</keyword>
<feature type="transmembrane region" description="Helical" evidence="9">
    <location>
        <begin position="77"/>
        <end position="100"/>
    </location>
</feature>
<proteinExistence type="predicted"/>
<evidence type="ECO:0000259" key="10">
    <source>
        <dbReference type="PROSITE" id="PS50850"/>
    </source>
</evidence>
<keyword evidence="12" id="KW-1185">Reference proteome</keyword>
<evidence type="ECO:0000256" key="2">
    <source>
        <dbReference type="ARBA" id="ARBA00022448"/>
    </source>
</evidence>
<dbReference type="PANTHER" id="PTHR42718:SF46">
    <property type="entry name" value="BLR6921 PROTEIN"/>
    <property type="match status" value="1"/>
</dbReference>
<feature type="transmembrane region" description="Helical" evidence="9">
    <location>
        <begin position="270"/>
        <end position="291"/>
    </location>
</feature>
<keyword evidence="2" id="KW-0813">Transport</keyword>
<feature type="transmembrane region" description="Helical" evidence="9">
    <location>
        <begin position="228"/>
        <end position="249"/>
    </location>
</feature>
<comment type="caution">
    <text evidence="11">The sequence shown here is derived from an EMBL/GenBank/DDBJ whole genome shotgun (WGS) entry which is preliminary data.</text>
</comment>
<dbReference type="InterPro" id="IPR011701">
    <property type="entry name" value="MFS"/>
</dbReference>
<name>A0ABW8CLB0_STRBI</name>
<sequence>MSSVLQGKRGVLLLLTSVELVVFLDVSIVNVALPAIGAALGLTVVGLAWVGTAYQVTFGGFQLGAGRATDILGRRRLFRVGLAVFTVGSLLAGIAVWPWLLIAARALQGVGAAILVPAELSLITVIFTEPAAHRRAFGWWSAMGAVGAAGGVVIGGVIVELFSWHWIFLINVPIGIAGLLLSGRLLPADAPVTDSRSRLDLPGIATGTGALLLLVYVVTVAAEGDLDLLTGVLAAAGLVLAAAFVRIELRSPDPLLPFRFFRNPDITGSTVASAIVGAAHVPAFVFLALYFQEVRGYSALESGLAVLPVAAVNLVVSRTLVPAALAKWGPRVVLTGGMALLSLGLFLLAGLPVDGSFLTDYLPGALIFAAGLPAVFVGATVPAVKAVAEHETGVMSGVVNTAQRIGAGLGVAVLAALAADRTEASDGPRLAALNEGYQLTFLGAGALAALGVLVGLWLVRRAPREDPATGTPPPAKTADPEDAAHA</sequence>
<dbReference type="Pfam" id="PF07690">
    <property type="entry name" value="MFS_1"/>
    <property type="match status" value="1"/>
</dbReference>
<keyword evidence="3" id="KW-1003">Cell membrane</keyword>
<feature type="transmembrane region" description="Helical" evidence="9">
    <location>
        <begin position="199"/>
        <end position="222"/>
    </location>
</feature>
<keyword evidence="6 9" id="KW-0472">Membrane</keyword>
<evidence type="ECO:0000256" key="6">
    <source>
        <dbReference type="ARBA" id="ARBA00023136"/>
    </source>
</evidence>
<feature type="transmembrane region" description="Helical" evidence="9">
    <location>
        <begin position="139"/>
        <end position="158"/>
    </location>
</feature>
<evidence type="ECO:0000256" key="1">
    <source>
        <dbReference type="ARBA" id="ARBA00004651"/>
    </source>
</evidence>